<reference evidence="9" key="1">
    <citation type="submission" date="2019-09" db="EMBL/GenBank/DDBJ databases">
        <authorList>
            <person name="Teo W.F.A."/>
            <person name="Duangmal K."/>
        </authorList>
    </citation>
    <scope>NUCLEOTIDE SEQUENCE [LARGE SCALE GENOMIC DNA]</scope>
    <source>
        <strain evidence="9">K81G1</strain>
    </source>
</reference>
<dbReference type="SMART" id="SM00014">
    <property type="entry name" value="acidPPc"/>
    <property type="match status" value="1"/>
</dbReference>
<proteinExistence type="predicted"/>
<dbReference type="OrthoDB" id="4333485at2"/>
<organism evidence="9 10">
    <name type="scientific">Amycolatopsis acidicola</name>
    <dbReference type="NCBI Taxonomy" id="2596893"/>
    <lineage>
        <taxon>Bacteria</taxon>
        <taxon>Bacillati</taxon>
        <taxon>Actinomycetota</taxon>
        <taxon>Actinomycetes</taxon>
        <taxon>Pseudonocardiales</taxon>
        <taxon>Pseudonocardiaceae</taxon>
        <taxon>Amycolatopsis</taxon>
    </lineage>
</organism>
<keyword evidence="6 7" id="KW-0472">Membrane</keyword>
<feature type="domain" description="Phosphatidic acid phosphatase type 2/haloperoxidase" evidence="8">
    <location>
        <begin position="66"/>
        <end position="166"/>
    </location>
</feature>
<evidence type="ECO:0000313" key="9">
    <source>
        <dbReference type="EMBL" id="KAA9166854.1"/>
    </source>
</evidence>
<dbReference type="GO" id="GO:0005886">
    <property type="term" value="C:plasma membrane"/>
    <property type="evidence" value="ECO:0007669"/>
    <property type="project" value="UniProtKB-SubCell"/>
</dbReference>
<keyword evidence="3 7" id="KW-0812">Transmembrane</keyword>
<keyword evidence="4" id="KW-0378">Hydrolase</keyword>
<comment type="subcellular location">
    <subcellularLocation>
        <location evidence="1">Cell membrane</location>
        <topology evidence="1">Multi-pass membrane protein</topology>
    </subcellularLocation>
</comment>
<keyword evidence="10" id="KW-1185">Reference proteome</keyword>
<dbReference type="SUPFAM" id="SSF48317">
    <property type="entry name" value="Acid phosphatase/Vanadium-dependent haloperoxidase"/>
    <property type="match status" value="1"/>
</dbReference>
<keyword evidence="2" id="KW-1003">Cell membrane</keyword>
<name>A0A5N0VNH1_9PSEU</name>
<gene>
    <name evidence="9" type="ORF">FPZ12_001275</name>
</gene>
<evidence type="ECO:0000256" key="6">
    <source>
        <dbReference type="ARBA" id="ARBA00023136"/>
    </source>
</evidence>
<evidence type="ECO:0000259" key="8">
    <source>
        <dbReference type="SMART" id="SM00014"/>
    </source>
</evidence>
<protein>
    <submittedName>
        <fullName evidence="9">Phosphatase PAP2 family protein</fullName>
    </submittedName>
</protein>
<keyword evidence="5 7" id="KW-1133">Transmembrane helix</keyword>
<dbReference type="GO" id="GO:0016787">
    <property type="term" value="F:hydrolase activity"/>
    <property type="evidence" value="ECO:0007669"/>
    <property type="project" value="UniProtKB-KW"/>
</dbReference>
<dbReference type="RefSeq" id="WP_144746376.1">
    <property type="nucleotide sequence ID" value="NZ_VMNW02000001.1"/>
</dbReference>
<dbReference type="EMBL" id="VMNW02000001">
    <property type="protein sequence ID" value="KAA9166854.1"/>
    <property type="molecule type" value="Genomic_DNA"/>
</dbReference>
<evidence type="ECO:0000256" key="1">
    <source>
        <dbReference type="ARBA" id="ARBA00004651"/>
    </source>
</evidence>
<dbReference type="AlphaFoldDB" id="A0A5N0VNH1"/>
<evidence type="ECO:0000256" key="5">
    <source>
        <dbReference type="ARBA" id="ARBA00022989"/>
    </source>
</evidence>
<evidence type="ECO:0000256" key="2">
    <source>
        <dbReference type="ARBA" id="ARBA00022475"/>
    </source>
</evidence>
<dbReference type="InterPro" id="IPR036938">
    <property type="entry name" value="PAP2/HPO_sf"/>
</dbReference>
<evidence type="ECO:0000313" key="10">
    <source>
        <dbReference type="Proteomes" id="UP000319769"/>
    </source>
</evidence>
<dbReference type="InterPro" id="IPR000326">
    <property type="entry name" value="PAP2/HPO"/>
</dbReference>
<comment type="caution">
    <text evidence="9">The sequence shown here is derived from an EMBL/GenBank/DDBJ whole genome shotgun (WGS) entry which is preliminary data.</text>
</comment>
<feature type="transmembrane region" description="Helical" evidence="7">
    <location>
        <begin position="62"/>
        <end position="79"/>
    </location>
</feature>
<evidence type="ECO:0000256" key="7">
    <source>
        <dbReference type="SAM" id="Phobius"/>
    </source>
</evidence>
<dbReference type="Proteomes" id="UP000319769">
    <property type="component" value="Unassembled WGS sequence"/>
</dbReference>
<evidence type="ECO:0000256" key="4">
    <source>
        <dbReference type="ARBA" id="ARBA00022801"/>
    </source>
</evidence>
<dbReference type="Gene3D" id="1.20.144.10">
    <property type="entry name" value="Phosphatidic acid phosphatase type 2/haloperoxidase"/>
    <property type="match status" value="1"/>
</dbReference>
<feature type="transmembrane region" description="Helical" evidence="7">
    <location>
        <begin position="145"/>
        <end position="165"/>
    </location>
</feature>
<dbReference type="PANTHER" id="PTHR14969">
    <property type="entry name" value="SPHINGOSINE-1-PHOSPHATE PHOSPHOHYDROLASE"/>
    <property type="match status" value="1"/>
</dbReference>
<sequence>MLEKNSQRPAEIAVLSKVQSALKRPATVKAARGLSHFGEHSIGWFAAGLVGAGLDRKRRKDWLVAAGGVVAAHAASIAVKRVVRRPRPEDPSVEVLVGTPSKLSFPSSHATSTTAAAVLYSGLTGRNLVPALVPPMLASRLVLGVHYPTDVLAGAALGGAVGGLLRRKIRKKG</sequence>
<accession>A0A5N0VNH1</accession>
<evidence type="ECO:0000256" key="3">
    <source>
        <dbReference type="ARBA" id="ARBA00022692"/>
    </source>
</evidence>
<dbReference type="CDD" id="cd01610">
    <property type="entry name" value="PAP2_like"/>
    <property type="match status" value="1"/>
</dbReference>
<dbReference type="PANTHER" id="PTHR14969:SF62">
    <property type="entry name" value="DECAPRENYLPHOSPHORYL-5-PHOSPHORIBOSE PHOSPHATASE RV3807C-RELATED"/>
    <property type="match status" value="1"/>
</dbReference>
<dbReference type="Pfam" id="PF01569">
    <property type="entry name" value="PAP2"/>
    <property type="match status" value="1"/>
</dbReference>